<dbReference type="InterPro" id="IPR036291">
    <property type="entry name" value="NAD(P)-bd_dom_sf"/>
</dbReference>
<dbReference type="GO" id="GO:0019305">
    <property type="term" value="P:dTDP-rhamnose biosynthetic process"/>
    <property type="evidence" value="ECO:0007669"/>
    <property type="project" value="UniProtKB-UniPathway"/>
</dbReference>
<accession>A0A1C4YW63</accession>
<dbReference type="GO" id="GO:0008831">
    <property type="term" value="F:dTDP-4-dehydrorhamnose reductase activity"/>
    <property type="evidence" value="ECO:0007669"/>
    <property type="project" value="UniProtKB-EC"/>
</dbReference>
<dbReference type="EMBL" id="LT607410">
    <property type="protein sequence ID" value="SCF24938.1"/>
    <property type="molecule type" value="Genomic_DNA"/>
</dbReference>
<gene>
    <name evidence="5" type="ORF">GA0074696_3772</name>
</gene>
<dbReference type="UniPathway" id="UPA00124"/>
<dbReference type="PANTHER" id="PTHR10491:SF4">
    <property type="entry name" value="METHIONINE ADENOSYLTRANSFERASE 2 SUBUNIT BETA"/>
    <property type="match status" value="1"/>
</dbReference>
<feature type="compositionally biased region" description="Pro residues" evidence="3">
    <location>
        <begin position="286"/>
        <end position="295"/>
    </location>
</feature>
<dbReference type="AlphaFoldDB" id="A0A1C4YW63"/>
<dbReference type="Gene3D" id="3.90.25.10">
    <property type="entry name" value="UDP-galactose 4-epimerase, domain 1"/>
    <property type="match status" value="1"/>
</dbReference>
<comment type="pathway">
    <text evidence="2">Carbohydrate biosynthesis; dTDP-L-rhamnose biosynthesis.</text>
</comment>
<organism evidence="5 6">
    <name type="scientific">Micromonospora purpureochromogenes</name>
    <dbReference type="NCBI Taxonomy" id="47872"/>
    <lineage>
        <taxon>Bacteria</taxon>
        <taxon>Bacillati</taxon>
        <taxon>Actinomycetota</taxon>
        <taxon>Actinomycetes</taxon>
        <taxon>Micromonosporales</taxon>
        <taxon>Micromonosporaceae</taxon>
        <taxon>Micromonospora</taxon>
    </lineage>
</organism>
<evidence type="ECO:0000256" key="1">
    <source>
        <dbReference type="ARBA" id="ARBA00010944"/>
    </source>
</evidence>
<dbReference type="EC" id="1.1.1.133" evidence="2"/>
<dbReference type="Proteomes" id="UP000198228">
    <property type="component" value="Chromosome I"/>
</dbReference>
<comment type="similarity">
    <text evidence="1 2">Belongs to the dTDP-4-dehydrorhamnose reductase family.</text>
</comment>
<keyword evidence="2" id="KW-0560">Oxidoreductase</keyword>
<dbReference type="GO" id="GO:0005829">
    <property type="term" value="C:cytosol"/>
    <property type="evidence" value="ECO:0007669"/>
    <property type="project" value="TreeGrafter"/>
</dbReference>
<dbReference type="Gene3D" id="3.40.50.720">
    <property type="entry name" value="NAD(P)-binding Rossmann-like Domain"/>
    <property type="match status" value="1"/>
</dbReference>
<comment type="function">
    <text evidence="2">Catalyzes the reduction of dTDP-6-deoxy-L-lyxo-4-hexulose to yield dTDP-L-rhamnose.</text>
</comment>
<dbReference type="SUPFAM" id="SSF51735">
    <property type="entry name" value="NAD(P)-binding Rossmann-fold domains"/>
    <property type="match status" value="1"/>
</dbReference>
<evidence type="ECO:0000313" key="5">
    <source>
        <dbReference type="EMBL" id="SCF24938.1"/>
    </source>
</evidence>
<dbReference type="NCBIfam" id="TIGR01214">
    <property type="entry name" value="rmlD"/>
    <property type="match status" value="1"/>
</dbReference>
<reference evidence="5 6" key="1">
    <citation type="submission" date="2016-06" db="EMBL/GenBank/DDBJ databases">
        <authorList>
            <person name="Kjaerup R.B."/>
            <person name="Dalgaard T.S."/>
            <person name="Juul-Madsen H.R."/>
        </authorList>
    </citation>
    <scope>NUCLEOTIDE SEQUENCE [LARGE SCALE GENOMIC DNA]</scope>
    <source>
        <strain evidence="5 6">DSM 43821</strain>
    </source>
</reference>
<evidence type="ECO:0000313" key="6">
    <source>
        <dbReference type="Proteomes" id="UP000198228"/>
    </source>
</evidence>
<dbReference type="InterPro" id="IPR005913">
    <property type="entry name" value="dTDP_dehydrorham_reduct"/>
</dbReference>
<sequence length="295" mass="31167">MSRVLVTGAGGMLGRDLLAVLSTRPDLKVTAATRAELDITDAEAVHAAVAGHDVVFNTAAWTDVDGAEQNEAAATAVNGDAVAHLARACAATGARLLHVSTDYVFPGDATQPYAEDAPTDPVNAYGRSKLAGERAVARFLPETGYVVRTAWLYGAHGPNFVATMLRLAEQREQLDVVDDQQGQPTWSYALATQLVALADAALAGRAPAGIYHGTCSGRTTWCGLARATFTLAGLDPERVRPTTSDRFPRPAARPAYSVLGHDRWAAAGLPPLPDWRDTLSDAFDSPTPPAPWKVA</sequence>
<keyword evidence="2" id="KW-0521">NADP</keyword>
<dbReference type="InterPro" id="IPR029903">
    <property type="entry name" value="RmlD-like-bd"/>
</dbReference>
<evidence type="ECO:0000256" key="3">
    <source>
        <dbReference type="SAM" id="MobiDB-lite"/>
    </source>
</evidence>
<evidence type="ECO:0000259" key="4">
    <source>
        <dbReference type="Pfam" id="PF04321"/>
    </source>
</evidence>
<proteinExistence type="inferred from homology"/>
<dbReference type="PANTHER" id="PTHR10491">
    <property type="entry name" value="DTDP-4-DEHYDRORHAMNOSE REDUCTASE"/>
    <property type="match status" value="1"/>
</dbReference>
<feature type="domain" description="RmlD-like substrate binding" evidence="4">
    <location>
        <begin position="3"/>
        <end position="284"/>
    </location>
</feature>
<evidence type="ECO:0000256" key="2">
    <source>
        <dbReference type="RuleBase" id="RU364082"/>
    </source>
</evidence>
<name>A0A1C4YW63_9ACTN</name>
<protein>
    <recommendedName>
        <fullName evidence="2">dTDP-4-dehydrorhamnose reductase</fullName>
        <ecNumber evidence="2">1.1.1.133</ecNumber>
    </recommendedName>
</protein>
<dbReference type="CDD" id="cd05254">
    <property type="entry name" value="dTDP_HR_like_SDR_e"/>
    <property type="match status" value="1"/>
</dbReference>
<dbReference type="Pfam" id="PF04321">
    <property type="entry name" value="RmlD_sub_bind"/>
    <property type="match status" value="1"/>
</dbReference>
<dbReference type="RefSeq" id="WP_088962293.1">
    <property type="nucleotide sequence ID" value="NZ_LT607410.1"/>
</dbReference>
<feature type="region of interest" description="Disordered" evidence="3">
    <location>
        <begin position="276"/>
        <end position="295"/>
    </location>
</feature>